<gene>
    <name evidence="1" type="ORF">ACFOS1_12870</name>
    <name evidence="2" type="ORF">ACFOS1_14095</name>
</gene>
<reference evidence="3" key="2">
    <citation type="journal article" date="2019" name="Int. J. Syst. Evol. Microbiol.">
        <title>The Global Catalogue of Microorganisms (GCM) 10K type strain sequencing project: providing services to taxonomists for standard genome sequencing and annotation.</title>
        <authorList>
            <consortium name="The Broad Institute Genomics Platform"/>
            <consortium name="The Broad Institute Genome Sequencing Center for Infectious Disease"/>
            <person name="Wu L."/>
            <person name="Ma J."/>
        </authorList>
    </citation>
    <scope>NUCLEOTIDE SEQUENCE [LARGE SCALE GENOMIC DNA]</scope>
    <source>
        <strain evidence="3">CECT 9128</strain>
    </source>
</reference>
<dbReference type="EMBL" id="JBHSAS010000006">
    <property type="protein sequence ID" value="MFC4028307.1"/>
    <property type="molecule type" value="Genomic_DNA"/>
</dbReference>
<dbReference type="Proteomes" id="UP001595793">
    <property type="component" value="Unassembled WGS sequence"/>
</dbReference>
<dbReference type="EMBL" id="JBHSAS010000011">
    <property type="protein sequence ID" value="MFC4028544.1"/>
    <property type="molecule type" value="Genomic_DNA"/>
</dbReference>
<dbReference type="InterPro" id="IPR039329">
    <property type="entry name" value="SIAE"/>
</dbReference>
<reference evidence="1" key="3">
    <citation type="submission" date="2024-09" db="EMBL/GenBank/DDBJ databases">
        <authorList>
            <person name="Sun Q."/>
            <person name="Mori K."/>
        </authorList>
    </citation>
    <scope>NUCLEOTIDE SEQUENCE</scope>
    <source>
        <strain evidence="1">CECT 9128</strain>
    </source>
</reference>
<proteinExistence type="predicted"/>
<sequence>MADRLARAAKHTAYGETSVVGSGPIYKSSVIKSDTIILSFENVGSGLQIKDGNKLGGFAIAGKDQNFVWAEATLKGDKIMVFSPDIKKPVAVRYGWADNPDKANLYNKEGLPASPFRTDTWPSF</sequence>
<name>A0ABV8HBS6_9FLAO</name>
<accession>A0ABV8HBS6</accession>
<evidence type="ECO:0000313" key="1">
    <source>
        <dbReference type="EMBL" id="MFC4028307.1"/>
    </source>
</evidence>
<evidence type="ECO:0000313" key="2">
    <source>
        <dbReference type="EMBL" id="MFC4028544.1"/>
    </source>
</evidence>
<reference evidence="1" key="1">
    <citation type="journal article" date="2014" name="Int. J. Syst. Evol. Microbiol.">
        <title>Complete genome of a new Firmicutes species belonging to the dominant human colonic microbiota ('Ruminococcus bicirculans') reveals two chromosomes and a selective capacity to utilize plant glucans.</title>
        <authorList>
            <consortium name="NISC Comparative Sequencing Program"/>
            <person name="Wegmann U."/>
            <person name="Louis P."/>
            <person name="Goesmann A."/>
            <person name="Henrissat B."/>
            <person name="Duncan S.H."/>
            <person name="Flint H.J."/>
        </authorList>
    </citation>
    <scope>NUCLEOTIDE SEQUENCE</scope>
    <source>
        <strain evidence="1">CECT 9128</strain>
    </source>
</reference>
<dbReference type="SUPFAM" id="SSF52266">
    <property type="entry name" value="SGNH hydrolase"/>
    <property type="match status" value="1"/>
</dbReference>
<keyword evidence="3" id="KW-1185">Reference proteome</keyword>
<protein>
    <recommendedName>
        <fullName evidence="4">Sialate O-acetylesterase</fullName>
    </recommendedName>
</protein>
<dbReference type="PANTHER" id="PTHR22901:SF0">
    <property type="entry name" value="SIALATE O-ACETYLESTERASE"/>
    <property type="match status" value="1"/>
</dbReference>
<evidence type="ECO:0008006" key="4">
    <source>
        <dbReference type="Google" id="ProtNLM"/>
    </source>
</evidence>
<comment type="caution">
    <text evidence="1">The sequence shown here is derived from an EMBL/GenBank/DDBJ whole genome shotgun (WGS) entry which is preliminary data.</text>
</comment>
<dbReference type="PANTHER" id="PTHR22901">
    <property type="entry name" value="SIALATE O-ACETYLESTERASE"/>
    <property type="match status" value="1"/>
</dbReference>
<dbReference type="RefSeq" id="WP_290230884.1">
    <property type="nucleotide sequence ID" value="NZ_JAUFPZ010000002.1"/>
</dbReference>
<organism evidence="1 3">
    <name type="scientific">Zunongwangia endophytica</name>
    <dbReference type="NCBI Taxonomy" id="1808945"/>
    <lineage>
        <taxon>Bacteria</taxon>
        <taxon>Pseudomonadati</taxon>
        <taxon>Bacteroidota</taxon>
        <taxon>Flavobacteriia</taxon>
        <taxon>Flavobacteriales</taxon>
        <taxon>Flavobacteriaceae</taxon>
        <taxon>Zunongwangia</taxon>
    </lineage>
</organism>
<evidence type="ECO:0000313" key="3">
    <source>
        <dbReference type="Proteomes" id="UP001595793"/>
    </source>
</evidence>